<evidence type="ECO:0000313" key="2">
    <source>
        <dbReference type="EMBL" id="ETL41640.1"/>
    </source>
</evidence>
<dbReference type="EMBL" id="KI672584">
    <property type="protein sequence ID" value="ETL41640.1"/>
    <property type="molecule type" value="Genomic_DNA"/>
</dbReference>
<evidence type="ECO:0000256" key="1">
    <source>
        <dbReference type="SAM" id="MobiDB-lite"/>
    </source>
</evidence>
<name>W2J5B3_PHYNI</name>
<reference evidence="2 3" key="1">
    <citation type="submission" date="2013-11" db="EMBL/GenBank/DDBJ databases">
        <title>The Genome Sequence of Phytophthora parasitica CJ05E6.</title>
        <authorList>
            <consortium name="The Broad Institute Genomics Platform"/>
            <person name="Russ C."/>
            <person name="Tyler B."/>
            <person name="Panabieres F."/>
            <person name="Shan W."/>
            <person name="Tripathy S."/>
            <person name="Grunwald N."/>
            <person name="Machado M."/>
            <person name="Johnson C.S."/>
            <person name="Arredondo F."/>
            <person name="Hong C."/>
            <person name="Coffey M."/>
            <person name="Young S.K."/>
            <person name="Zeng Q."/>
            <person name="Gargeya S."/>
            <person name="Fitzgerald M."/>
            <person name="Abouelleil A."/>
            <person name="Alvarado L."/>
            <person name="Chapman S.B."/>
            <person name="Gainer-Dewar J."/>
            <person name="Goldberg J."/>
            <person name="Griggs A."/>
            <person name="Gujja S."/>
            <person name="Hansen M."/>
            <person name="Howarth C."/>
            <person name="Imamovic A."/>
            <person name="Ireland A."/>
            <person name="Larimer J."/>
            <person name="McCowan C."/>
            <person name="Murphy C."/>
            <person name="Pearson M."/>
            <person name="Poon T.W."/>
            <person name="Priest M."/>
            <person name="Roberts A."/>
            <person name="Saif S."/>
            <person name="Shea T."/>
            <person name="Sykes S."/>
            <person name="Wortman J."/>
            <person name="Nusbaum C."/>
            <person name="Birren B."/>
        </authorList>
    </citation>
    <scope>NUCLEOTIDE SEQUENCE [LARGE SCALE GENOMIC DNA]</scope>
    <source>
        <strain evidence="2 3">CJ05E6</strain>
    </source>
</reference>
<feature type="region of interest" description="Disordered" evidence="1">
    <location>
        <begin position="46"/>
        <end position="71"/>
    </location>
</feature>
<dbReference type="VEuPathDB" id="FungiDB:PPTG_10647"/>
<evidence type="ECO:0000313" key="3">
    <source>
        <dbReference type="Proteomes" id="UP000053864"/>
    </source>
</evidence>
<gene>
    <name evidence="2" type="ORF">L916_07420</name>
</gene>
<dbReference type="AlphaFoldDB" id="W2J5B3"/>
<accession>W2J5B3</accession>
<sequence length="98" mass="11181">MMIVNGFYHKAHDEPGNVDTDMTPTWVCRNPLIEDTSKFFNAHPAAPVPCENTEEKDGRPTEEKNIDTRAGKDLVEDLKAWTSKHFDEDDIPPSELPW</sequence>
<organism evidence="2 3">
    <name type="scientific">Phytophthora nicotianae</name>
    <name type="common">Potato buckeye rot agent</name>
    <name type="synonym">Phytophthora parasitica</name>
    <dbReference type="NCBI Taxonomy" id="4792"/>
    <lineage>
        <taxon>Eukaryota</taxon>
        <taxon>Sar</taxon>
        <taxon>Stramenopiles</taxon>
        <taxon>Oomycota</taxon>
        <taxon>Peronosporomycetes</taxon>
        <taxon>Peronosporales</taxon>
        <taxon>Peronosporaceae</taxon>
        <taxon>Phytophthora</taxon>
    </lineage>
</organism>
<protein>
    <submittedName>
        <fullName evidence="2">Uncharacterized protein</fullName>
    </submittedName>
</protein>
<feature type="compositionally biased region" description="Basic and acidic residues" evidence="1">
    <location>
        <begin position="53"/>
        <end position="71"/>
    </location>
</feature>
<proteinExistence type="predicted"/>
<dbReference type="Proteomes" id="UP000053864">
    <property type="component" value="Unassembled WGS sequence"/>
</dbReference>